<feature type="region of interest" description="Disordered" evidence="1">
    <location>
        <begin position="298"/>
        <end position="435"/>
    </location>
</feature>
<sequence length="435" mass="47921">MQSKKTFSQLKAQSQKEHISKASKSIVAVLEVIAPGDTCALWEAVKNARLVDDALSVENADQSETIYLRALAETYEHAIGWETRRQVLSIMVELVPFSKLQEYLPGIPRDRVTPARHHIKKYRRGVPLPTARSTTMRIDYSQLDHFLSFLARPHVIQDLLFGQRYLYLSGGKILETPNVIQTMVNERVIDQCQQYCLETNFKPFSASSMQRTLVSCSATTWSVPFHFPFALHLLTVDPITPGPSMQEILHSASYNTCVVLVELHSKANIMDTLIAMMIAMTMILHDNNKYRYICNDSDKGKDSDGDSSDKDSDSDTDTRLLLDGDGDGDGDREGDGDGDGEGDGDGDGDDKNNSESDSGNDSDSDSDGVSNSDCDSDSSGDIGSDSDGDSDSDTDTESDSASDNDSDSDCDRVSESDSNSDNDSNQKMIYKNIEY</sequence>
<dbReference type="Proteomes" id="UP000225706">
    <property type="component" value="Unassembled WGS sequence"/>
</dbReference>
<dbReference type="AlphaFoldDB" id="A0A2B4S5I1"/>
<organism evidence="2 3">
    <name type="scientific">Stylophora pistillata</name>
    <name type="common">Smooth cauliflower coral</name>
    <dbReference type="NCBI Taxonomy" id="50429"/>
    <lineage>
        <taxon>Eukaryota</taxon>
        <taxon>Metazoa</taxon>
        <taxon>Cnidaria</taxon>
        <taxon>Anthozoa</taxon>
        <taxon>Hexacorallia</taxon>
        <taxon>Scleractinia</taxon>
        <taxon>Astrocoeniina</taxon>
        <taxon>Pocilloporidae</taxon>
        <taxon>Stylophora</taxon>
    </lineage>
</organism>
<evidence type="ECO:0000313" key="3">
    <source>
        <dbReference type="Proteomes" id="UP000225706"/>
    </source>
</evidence>
<accession>A0A2B4S5I1</accession>
<reference evidence="3" key="1">
    <citation type="journal article" date="2017" name="bioRxiv">
        <title>Comparative analysis of the genomes of Stylophora pistillata and Acropora digitifera provides evidence for extensive differences between species of corals.</title>
        <authorList>
            <person name="Voolstra C.R."/>
            <person name="Li Y."/>
            <person name="Liew Y.J."/>
            <person name="Baumgarten S."/>
            <person name="Zoccola D."/>
            <person name="Flot J.-F."/>
            <person name="Tambutte S."/>
            <person name="Allemand D."/>
            <person name="Aranda M."/>
        </authorList>
    </citation>
    <scope>NUCLEOTIDE SEQUENCE [LARGE SCALE GENOMIC DNA]</scope>
</reference>
<dbReference type="STRING" id="50429.A0A2B4S5I1"/>
<proteinExistence type="predicted"/>
<feature type="compositionally biased region" description="Acidic residues" evidence="1">
    <location>
        <begin position="336"/>
        <end position="348"/>
    </location>
</feature>
<feature type="compositionally biased region" description="Low complexity" evidence="1">
    <location>
        <begin position="416"/>
        <end position="425"/>
    </location>
</feature>
<dbReference type="EMBL" id="LSMT01000195">
    <property type="protein sequence ID" value="PFX23818.1"/>
    <property type="molecule type" value="Genomic_DNA"/>
</dbReference>
<protein>
    <submittedName>
        <fullName evidence="2">Uncharacterized protein</fullName>
    </submittedName>
</protein>
<evidence type="ECO:0000313" key="2">
    <source>
        <dbReference type="EMBL" id="PFX23818.1"/>
    </source>
</evidence>
<dbReference type="OrthoDB" id="5986202at2759"/>
<feature type="compositionally biased region" description="Acidic residues" evidence="1">
    <location>
        <begin position="374"/>
        <end position="408"/>
    </location>
</feature>
<comment type="caution">
    <text evidence="2">The sequence shown here is derived from an EMBL/GenBank/DDBJ whole genome shotgun (WGS) entry which is preliminary data.</text>
</comment>
<keyword evidence="3" id="KW-1185">Reference proteome</keyword>
<gene>
    <name evidence="2" type="ORF">AWC38_SpisGene11612</name>
</gene>
<evidence type="ECO:0000256" key="1">
    <source>
        <dbReference type="SAM" id="MobiDB-lite"/>
    </source>
</evidence>
<feature type="compositionally biased region" description="Basic and acidic residues" evidence="1">
    <location>
        <begin position="298"/>
        <end position="322"/>
    </location>
</feature>
<name>A0A2B4S5I1_STYPI</name>